<evidence type="ECO:0000256" key="4">
    <source>
        <dbReference type="ARBA" id="ARBA00022692"/>
    </source>
</evidence>
<reference evidence="11" key="1">
    <citation type="submission" date="2020-06" db="EMBL/GenBank/DDBJ databases">
        <authorList>
            <person name="Sheng S."/>
        </authorList>
    </citation>
    <scope>NUCLEOTIDE SEQUENCE</scope>
    <source>
        <tissue evidence="11">Antenna</tissue>
    </source>
</reference>
<keyword evidence="7 10" id="KW-0472">Membrane</keyword>
<keyword evidence="6 10" id="KW-1133">Transmembrane helix</keyword>
<keyword evidence="8 10" id="KW-0675">Receptor</keyword>
<keyword evidence="3 10" id="KW-0716">Sensory transduction</keyword>
<dbReference type="PANTHER" id="PTHR21137">
    <property type="entry name" value="ODORANT RECEPTOR"/>
    <property type="match status" value="1"/>
</dbReference>
<evidence type="ECO:0000256" key="10">
    <source>
        <dbReference type="RuleBase" id="RU351113"/>
    </source>
</evidence>
<accession>A0A7G8Z976</accession>
<dbReference type="SUPFAM" id="SSF81665">
    <property type="entry name" value="Calcium ATPase, transmembrane domain M"/>
    <property type="match status" value="1"/>
</dbReference>
<name>A0A7G8Z976_9HYME</name>
<dbReference type="GO" id="GO:0007165">
    <property type="term" value="P:signal transduction"/>
    <property type="evidence" value="ECO:0007669"/>
    <property type="project" value="UniProtKB-KW"/>
</dbReference>
<comment type="subcellular location">
    <subcellularLocation>
        <location evidence="1 10">Cell membrane</location>
        <topology evidence="1 10">Multi-pass membrane protein</topology>
    </subcellularLocation>
</comment>
<dbReference type="EMBL" id="MT670997">
    <property type="protein sequence ID" value="QNL15001.1"/>
    <property type="molecule type" value="mRNA"/>
</dbReference>
<keyword evidence="9 10" id="KW-0807">Transducer</keyword>
<dbReference type="GO" id="GO:0004984">
    <property type="term" value="F:olfactory receptor activity"/>
    <property type="evidence" value="ECO:0007669"/>
    <property type="project" value="InterPro"/>
</dbReference>
<evidence type="ECO:0000313" key="11">
    <source>
        <dbReference type="EMBL" id="QNL15001.1"/>
    </source>
</evidence>
<comment type="similarity">
    <text evidence="10">Belongs to the insect chemoreceptor superfamily. Heteromeric odorant receptor channel (TC 1.A.69) family.</text>
</comment>
<dbReference type="PANTHER" id="PTHR21137:SF35">
    <property type="entry name" value="ODORANT RECEPTOR 19A-RELATED"/>
    <property type="match status" value="1"/>
</dbReference>
<dbReference type="InterPro" id="IPR023298">
    <property type="entry name" value="ATPase_P-typ_TM_dom_sf"/>
</dbReference>
<dbReference type="GO" id="GO:0005886">
    <property type="term" value="C:plasma membrane"/>
    <property type="evidence" value="ECO:0007669"/>
    <property type="project" value="UniProtKB-SubCell"/>
</dbReference>
<feature type="transmembrane region" description="Helical" evidence="10">
    <location>
        <begin position="98"/>
        <end position="118"/>
    </location>
</feature>
<dbReference type="Pfam" id="PF02949">
    <property type="entry name" value="7tm_6"/>
    <property type="match status" value="1"/>
</dbReference>
<feature type="transmembrane region" description="Helical" evidence="10">
    <location>
        <begin position="12"/>
        <end position="31"/>
    </location>
</feature>
<evidence type="ECO:0000256" key="5">
    <source>
        <dbReference type="ARBA" id="ARBA00022725"/>
    </source>
</evidence>
<evidence type="ECO:0000256" key="3">
    <source>
        <dbReference type="ARBA" id="ARBA00022606"/>
    </source>
</evidence>
<evidence type="ECO:0000256" key="9">
    <source>
        <dbReference type="ARBA" id="ARBA00023224"/>
    </source>
</evidence>
<comment type="caution">
    <text evidence="10">Lacks conserved residue(s) required for the propagation of feature annotation.</text>
</comment>
<gene>
    <name evidence="11" type="primary">OR57</name>
</gene>
<feature type="transmembrane region" description="Helical" evidence="10">
    <location>
        <begin position="268"/>
        <end position="287"/>
    </location>
</feature>
<proteinExistence type="evidence at transcript level"/>
<dbReference type="AlphaFoldDB" id="A0A7G8Z976"/>
<keyword evidence="5 10" id="KW-0552">Olfaction</keyword>
<keyword evidence="2" id="KW-1003">Cell membrane</keyword>
<evidence type="ECO:0000256" key="7">
    <source>
        <dbReference type="ARBA" id="ARBA00023136"/>
    </source>
</evidence>
<dbReference type="InterPro" id="IPR004117">
    <property type="entry name" value="7tm6_olfct_rcpt"/>
</dbReference>
<evidence type="ECO:0000256" key="8">
    <source>
        <dbReference type="ARBA" id="ARBA00023170"/>
    </source>
</evidence>
<organism evidence="11">
    <name type="scientific">Aulacocentrum confusum</name>
    <dbReference type="NCBI Taxonomy" id="2767324"/>
    <lineage>
        <taxon>Eukaryota</taxon>
        <taxon>Metazoa</taxon>
        <taxon>Ecdysozoa</taxon>
        <taxon>Arthropoda</taxon>
        <taxon>Hexapoda</taxon>
        <taxon>Insecta</taxon>
        <taxon>Pterygota</taxon>
        <taxon>Neoptera</taxon>
        <taxon>Endopterygota</taxon>
        <taxon>Hymenoptera</taxon>
        <taxon>Apocrita</taxon>
        <taxon>Ichneumonoidea</taxon>
        <taxon>Braconidae</taxon>
        <taxon>Macrocentrinae</taxon>
        <taxon>Aulacocentrum</taxon>
    </lineage>
</organism>
<keyword evidence="4 10" id="KW-0812">Transmembrane</keyword>
<protein>
    <recommendedName>
        <fullName evidence="10">Odorant receptor</fullName>
    </recommendedName>
</protein>
<evidence type="ECO:0000256" key="1">
    <source>
        <dbReference type="ARBA" id="ARBA00004651"/>
    </source>
</evidence>
<feature type="transmembrane region" description="Helical" evidence="10">
    <location>
        <begin position="235"/>
        <end position="256"/>
    </location>
</feature>
<sequence length="367" mass="41871">MNFLPYLILEVYNMHFIMLQFFMVVSLFGLLTDQDCDPFTDDYLATAFIFCGILTIAKITLIRLNQNRMLEVILTVINDWTRIKSLEARNIMMKNAKFGKTIFITYMTFSGIAIIPNICEPIISPAVTYTINSTLIDRNLGQLPLTNVCFNETMSYTALYVLQSVQILLIWPANVGSDCYFFGITMHIVGQFECLSVDFKNLGKCKNSETFRKYLAEYVQRHSQLLRLSTNLENTFNVIFLFQISASIMEICMTGLRMIVSIRTKDPVATLNFIIIIIVLMVQIFLYCYSGSCLTIAAKNLKIATYFSNWYELSPSISKDLMFVIIRASKTFSLTAGHIIEMNLESFTNILKAVGSYFSVLQAMVEV</sequence>
<dbReference type="GO" id="GO:0005549">
    <property type="term" value="F:odorant binding"/>
    <property type="evidence" value="ECO:0007669"/>
    <property type="project" value="InterPro"/>
</dbReference>
<evidence type="ECO:0000256" key="2">
    <source>
        <dbReference type="ARBA" id="ARBA00022475"/>
    </source>
</evidence>
<feature type="transmembrane region" description="Helical" evidence="10">
    <location>
        <begin position="43"/>
        <end position="61"/>
    </location>
</feature>
<evidence type="ECO:0000256" key="6">
    <source>
        <dbReference type="ARBA" id="ARBA00022989"/>
    </source>
</evidence>